<organism evidence="1 2">
    <name type="scientific">Nocardioides marmoribigeumensis</name>
    <dbReference type="NCBI Taxonomy" id="433649"/>
    <lineage>
        <taxon>Bacteria</taxon>
        <taxon>Bacillati</taxon>
        <taxon>Actinomycetota</taxon>
        <taxon>Actinomycetes</taxon>
        <taxon>Propionibacteriales</taxon>
        <taxon>Nocardioidaceae</taxon>
        <taxon>Nocardioides</taxon>
    </lineage>
</organism>
<name>A0ABU2BPH5_9ACTN</name>
<accession>A0ABU2BPH5</accession>
<dbReference type="Proteomes" id="UP001183648">
    <property type="component" value="Unassembled WGS sequence"/>
</dbReference>
<gene>
    <name evidence="1" type="ORF">J2S63_000078</name>
</gene>
<reference evidence="1 2" key="1">
    <citation type="submission" date="2023-07" db="EMBL/GenBank/DDBJ databases">
        <title>Sequencing the genomes of 1000 actinobacteria strains.</title>
        <authorList>
            <person name="Klenk H.-P."/>
        </authorList>
    </citation>
    <scope>NUCLEOTIDE SEQUENCE [LARGE SCALE GENOMIC DNA]</scope>
    <source>
        <strain evidence="1 2">DSM 19426</strain>
    </source>
</reference>
<protein>
    <submittedName>
        <fullName evidence="1">Uncharacterized protein</fullName>
    </submittedName>
</protein>
<dbReference type="PROSITE" id="PS51257">
    <property type="entry name" value="PROKAR_LIPOPROTEIN"/>
    <property type="match status" value="1"/>
</dbReference>
<dbReference type="EMBL" id="JAVDYG010000001">
    <property type="protein sequence ID" value="MDR7360525.1"/>
    <property type="molecule type" value="Genomic_DNA"/>
</dbReference>
<evidence type="ECO:0000313" key="1">
    <source>
        <dbReference type="EMBL" id="MDR7360525.1"/>
    </source>
</evidence>
<proteinExistence type="predicted"/>
<sequence>MRLLLGILVCCGLVACGSEEPPARAELGDPVALSADVRLLWESPHRVFAEHRTADGWSDPEVVLDDGSRECGKVRSVGTGSVVAATLLCDEHYAEDQAPTASVALLYDGSEWHHHDLRGEAYLAPGLSPDGSHAVWVQDDELLTWSGGDFGTRALPDEPTQVVTVEDDGGLVLVSPGHAEGRCTVELTTEGARATVPVADADLLLCDEVGLSLESPTELQGDVSGQPGTEFVVRRQGGTWTLAAPPPVTAPGLEVYPDDPSRAVWNQVTENTGGDLVAVGSPDRQHVTAQRYDPSRQRWTRPEVVHDAGAPVCRRDDLDSGIVQGASFELRVFCDGKPVVLRSRTGESWTS</sequence>
<keyword evidence="2" id="KW-1185">Reference proteome</keyword>
<evidence type="ECO:0000313" key="2">
    <source>
        <dbReference type="Proteomes" id="UP001183648"/>
    </source>
</evidence>
<comment type="caution">
    <text evidence="1">The sequence shown here is derived from an EMBL/GenBank/DDBJ whole genome shotgun (WGS) entry which is preliminary data.</text>
</comment>
<dbReference type="RefSeq" id="WP_310297109.1">
    <property type="nucleotide sequence ID" value="NZ_BAAAPS010000006.1"/>
</dbReference>